<keyword evidence="1" id="KW-0732">Signal</keyword>
<feature type="signal peptide" evidence="1">
    <location>
        <begin position="1"/>
        <end position="25"/>
    </location>
</feature>
<feature type="chain" id="PRO_5043371649" evidence="1">
    <location>
        <begin position="26"/>
        <end position="224"/>
    </location>
</feature>
<dbReference type="PROSITE" id="PS51257">
    <property type="entry name" value="PROKAR_LIPOPROTEIN"/>
    <property type="match status" value="1"/>
</dbReference>
<dbReference type="InterPro" id="IPR045658">
    <property type="entry name" value="FRAS1-rel_N"/>
</dbReference>
<gene>
    <name evidence="3" type="ORF">ElyMa_006094000</name>
</gene>
<dbReference type="Proteomes" id="UP000762676">
    <property type="component" value="Unassembled WGS sequence"/>
</dbReference>
<dbReference type="Pfam" id="PF19309">
    <property type="entry name" value="Frem_N"/>
    <property type="match status" value="1"/>
</dbReference>
<evidence type="ECO:0000313" key="4">
    <source>
        <dbReference type="Proteomes" id="UP000762676"/>
    </source>
</evidence>
<keyword evidence="4" id="KW-1185">Reference proteome</keyword>
<evidence type="ECO:0000313" key="3">
    <source>
        <dbReference type="EMBL" id="GFR88163.1"/>
    </source>
</evidence>
<organism evidence="3 4">
    <name type="scientific">Elysia marginata</name>
    <dbReference type="NCBI Taxonomy" id="1093978"/>
    <lineage>
        <taxon>Eukaryota</taxon>
        <taxon>Metazoa</taxon>
        <taxon>Spiralia</taxon>
        <taxon>Lophotrochozoa</taxon>
        <taxon>Mollusca</taxon>
        <taxon>Gastropoda</taxon>
        <taxon>Heterobranchia</taxon>
        <taxon>Euthyneura</taxon>
        <taxon>Panpulmonata</taxon>
        <taxon>Sacoglossa</taxon>
        <taxon>Placobranchoidea</taxon>
        <taxon>Plakobranchidae</taxon>
        <taxon>Elysia</taxon>
    </lineage>
</organism>
<sequence>MASLRTLSILTTFLGCLLFLSAASAQGTDEAANILTSNKGLVVPLGRSVYVNPEDLQIQVRPGDMCVVTVLDNDPLAQRPGRLMPPSFPCKFGPKDVVYSHFGARNPKYDVIRLQIRYDSISETILIPLTISVEVSFKQLEVLTRNMPITVERLMGISSPIDDSNLEFEFSRGEEQCKLSVLSPISGLPRYVNIPGDRKEHFQVVNQIHFAADQVFITTAGTRH</sequence>
<dbReference type="PANTHER" id="PTHR45739">
    <property type="entry name" value="MATRIX PROTEIN, PUTATIVE-RELATED"/>
    <property type="match status" value="1"/>
</dbReference>
<accession>A0AAV4GQU7</accession>
<evidence type="ECO:0000259" key="2">
    <source>
        <dbReference type="Pfam" id="PF19309"/>
    </source>
</evidence>
<proteinExistence type="predicted"/>
<feature type="domain" description="FRAS1-related extracellular matrix protein N-terminal" evidence="2">
    <location>
        <begin position="34"/>
        <end position="198"/>
    </location>
</feature>
<dbReference type="GO" id="GO:0009653">
    <property type="term" value="P:anatomical structure morphogenesis"/>
    <property type="evidence" value="ECO:0007669"/>
    <property type="project" value="TreeGrafter"/>
</dbReference>
<dbReference type="PANTHER" id="PTHR45739:SF8">
    <property type="entry name" value="FRAS1-RELATED EXTRACELLULAR MATRIX PROTEIN 1"/>
    <property type="match status" value="1"/>
</dbReference>
<dbReference type="AlphaFoldDB" id="A0AAV4GQU7"/>
<reference evidence="3 4" key="1">
    <citation type="journal article" date="2021" name="Elife">
        <title>Chloroplast acquisition without the gene transfer in kleptoplastic sea slugs, Plakobranchus ocellatus.</title>
        <authorList>
            <person name="Maeda T."/>
            <person name="Takahashi S."/>
            <person name="Yoshida T."/>
            <person name="Shimamura S."/>
            <person name="Takaki Y."/>
            <person name="Nagai Y."/>
            <person name="Toyoda A."/>
            <person name="Suzuki Y."/>
            <person name="Arimoto A."/>
            <person name="Ishii H."/>
            <person name="Satoh N."/>
            <person name="Nishiyama T."/>
            <person name="Hasebe M."/>
            <person name="Maruyama T."/>
            <person name="Minagawa J."/>
            <person name="Obokata J."/>
            <person name="Shigenobu S."/>
        </authorList>
    </citation>
    <scope>NUCLEOTIDE SEQUENCE [LARGE SCALE GENOMIC DNA]</scope>
</reference>
<protein>
    <submittedName>
        <fullName evidence="3">FRAS1-related extracellular matrix protein 2-like</fullName>
    </submittedName>
</protein>
<comment type="caution">
    <text evidence="3">The sequence shown here is derived from an EMBL/GenBank/DDBJ whole genome shotgun (WGS) entry which is preliminary data.</text>
</comment>
<dbReference type="InterPro" id="IPR051561">
    <property type="entry name" value="FRAS1_ECM"/>
</dbReference>
<dbReference type="EMBL" id="BMAT01012213">
    <property type="protein sequence ID" value="GFR88163.1"/>
    <property type="molecule type" value="Genomic_DNA"/>
</dbReference>
<evidence type="ECO:0000256" key="1">
    <source>
        <dbReference type="SAM" id="SignalP"/>
    </source>
</evidence>
<name>A0AAV4GQU7_9GAST</name>